<dbReference type="SUPFAM" id="SSF50193">
    <property type="entry name" value="Ribosomal protein L14"/>
    <property type="match status" value="1"/>
</dbReference>
<evidence type="ECO:0000256" key="2">
    <source>
        <dbReference type="ARBA" id="ARBA00006136"/>
    </source>
</evidence>
<comment type="similarity">
    <text evidence="2">Belongs to the bacterial ribosomal protein bS18 family. Mitochondrion-specific ribosomal protein mS40 subfamily.</text>
</comment>
<dbReference type="Gene3D" id="2.40.150.20">
    <property type="entry name" value="Ribosomal protein L14"/>
    <property type="match status" value="1"/>
</dbReference>
<evidence type="ECO:0000313" key="13">
    <source>
        <dbReference type="Proteomes" id="UP001626550"/>
    </source>
</evidence>
<dbReference type="Pfam" id="PF01084">
    <property type="entry name" value="Ribosomal_S18"/>
    <property type="match status" value="1"/>
</dbReference>
<dbReference type="SUPFAM" id="SSF46911">
    <property type="entry name" value="Ribosomal protein S18"/>
    <property type="match status" value="1"/>
</dbReference>
<name>A0ABD2QB37_9PLAT</name>
<keyword evidence="4" id="KW-0597">Phosphoprotein</keyword>
<dbReference type="InterPro" id="IPR000218">
    <property type="entry name" value="Ribosomal_uL14"/>
</dbReference>
<dbReference type="GO" id="GO:0005840">
    <property type="term" value="C:ribosome"/>
    <property type="evidence" value="ECO:0007669"/>
    <property type="project" value="UniProtKB-KW"/>
</dbReference>
<comment type="similarity">
    <text evidence="3">Belongs to the universal ribosomal protein uL14 family.</text>
</comment>
<dbReference type="Gene3D" id="4.10.640.10">
    <property type="entry name" value="Ribosomal protein S18"/>
    <property type="match status" value="1"/>
</dbReference>
<evidence type="ECO:0000256" key="7">
    <source>
        <dbReference type="ARBA" id="ARBA00023128"/>
    </source>
</evidence>
<dbReference type="InterPro" id="IPR040054">
    <property type="entry name" value="MRPS18B"/>
</dbReference>
<dbReference type="Pfam" id="PF00238">
    <property type="entry name" value="Ribosomal_L14"/>
    <property type="match status" value="1"/>
</dbReference>
<comment type="caution">
    <text evidence="12">The sequence shown here is derived from an EMBL/GenBank/DDBJ whole genome shotgun (WGS) entry which is preliminary data.</text>
</comment>
<dbReference type="InterPro" id="IPR036870">
    <property type="entry name" value="Ribosomal_bS18_sf"/>
</dbReference>
<dbReference type="PANTHER" id="PTHR13329">
    <property type="entry name" value="MITOCHONDRIAL RIBOSOMAL PROTEIN S18B"/>
    <property type="match status" value="1"/>
</dbReference>
<keyword evidence="7" id="KW-0496">Mitochondrion</keyword>
<dbReference type="SMART" id="SM01374">
    <property type="entry name" value="Ribosomal_L14"/>
    <property type="match status" value="1"/>
</dbReference>
<keyword evidence="13" id="KW-1185">Reference proteome</keyword>
<accession>A0ABD2QB37</accession>
<protein>
    <recommendedName>
        <fullName evidence="10">Small ribosomal subunit protein mS40</fullName>
    </recommendedName>
    <alternativeName>
        <fullName evidence="9">28S ribosomal protein S18-2, mitochondrial</fullName>
    </alternativeName>
    <alternativeName>
        <fullName evidence="11">28S ribosomal protein S18b, mitochondrial</fullName>
    </alternativeName>
</protein>
<evidence type="ECO:0000256" key="1">
    <source>
        <dbReference type="ARBA" id="ARBA00004173"/>
    </source>
</evidence>
<dbReference type="GO" id="GO:1990904">
    <property type="term" value="C:ribonucleoprotein complex"/>
    <property type="evidence" value="ECO:0007669"/>
    <property type="project" value="UniProtKB-KW"/>
</dbReference>
<evidence type="ECO:0000256" key="8">
    <source>
        <dbReference type="ARBA" id="ARBA00023274"/>
    </source>
</evidence>
<proteinExistence type="inferred from homology"/>
<evidence type="ECO:0000256" key="5">
    <source>
        <dbReference type="ARBA" id="ARBA00022946"/>
    </source>
</evidence>
<evidence type="ECO:0000313" key="12">
    <source>
        <dbReference type="EMBL" id="KAL3316482.1"/>
    </source>
</evidence>
<keyword evidence="5" id="KW-0809">Transit peptide</keyword>
<dbReference type="AlphaFoldDB" id="A0ABD2QB37"/>
<dbReference type="InterPro" id="IPR036853">
    <property type="entry name" value="Ribosomal_uL14_sf"/>
</dbReference>
<comment type="subcellular location">
    <subcellularLocation>
        <location evidence="1">Mitochondrion</location>
    </subcellularLocation>
</comment>
<dbReference type="PANTHER" id="PTHR13329:SF2">
    <property type="entry name" value="SMALL RIBOSOMAL SUBUNIT PROTEIN MS40"/>
    <property type="match status" value="1"/>
</dbReference>
<dbReference type="GO" id="GO:0005739">
    <property type="term" value="C:mitochondrion"/>
    <property type="evidence" value="ECO:0007669"/>
    <property type="project" value="UniProtKB-SubCell"/>
</dbReference>
<keyword evidence="8" id="KW-0687">Ribonucleoprotein</keyword>
<dbReference type="Proteomes" id="UP001626550">
    <property type="component" value="Unassembled WGS sequence"/>
</dbReference>
<dbReference type="CDD" id="cd00337">
    <property type="entry name" value="Ribosomal_uL14"/>
    <property type="match status" value="1"/>
</dbReference>
<organism evidence="12 13">
    <name type="scientific">Cichlidogyrus casuarinus</name>
    <dbReference type="NCBI Taxonomy" id="1844966"/>
    <lineage>
        <taxon>Eukaryota</taxon>
        <taxon>Metazoa</taxon>
        <taxon>Spiralia</taxon>
        <taxon>Lophotrochozoa</taxon>
        <taxon>Platyhelminthes</taxon>
        <taxon>Monogenea</taxon>
        <taxon>Monopisthocotylea</taxon>
        <taxon>Dactylogyridea</taxon>
        <taxon>Ancyrocephalidae</taxon>
        <taxon>Cichlidogyrus</taxon>
    </lineage>
</organism>
<gene>
    <name evidence="12" type="primary">MRPS18B</name>
    <name evidence="12" type="ORF">Ciccas_004875</name>
</gene>
<evidence type="ECO:0000256" key="11">
    <source>
        <dbReference type="ARBA" id="ARBA00035515"/>
    </source>
</evidence>
<evidence type="ECO:0000256" key="10">
    <source>
        <dbReference type="ARBA" id="ARBA00035130"/>
    </source>
</evidence>
<dbReference type="InterPro" id="IPR001648">
    <property type="entry name" value="Ribosomal_bS18"/>
</dbReference>
<evidence type="ECO:0000256" key="6">
    <source>
        <dbReference type="ARBA" id="ARBA00022980"/>
    </source>
</evidence>
<keyword evidence="6 12" id="KW-0689">Ribosomal protein</keyword>
<evidence type="ECO:0000256" key="4">
    <source>
        <dbReference type="ARBA" id="ARBA00022553"/>
    </source>
</evidence>
<dbReference type="EMBL" id="JBJKFK010000534">
    <property type="protein sequence ID" value="KAL3316482.1"/>
    <property type="molecule type" value="Genomic_DNA"/>
</dbReference>
<reference evidence="12 13" key="1">
    <citation type="submission" date="2024-11" db="EMBL/GenBank/DDBJ databases">
        <title>Adaptive evolution of stress response genes in parasites aligns with host niche diversity.</title>
        <authorList>
            <person name="Hahn C."/>
            <person name="Resl P."/>
        </authorList>
    </citation>
    <scope>NUCLEOTIDE SEQUENCE [LARGE SCALE GENOMIC DNA]</scope>
    <source>
        <strain evidence="12">EGGRZ-B1_66</strain>
        <tissue evidence="12">Body</tissue>
    </source>
</reference>
<evidence type="ECO:0000256" key="9">
    <source>
        <dbReference type="ARBA" id="ARBA00032055"/>
    </source>
</evidence>
<dbReference type="HAMAP" id="MF_01367">
    <property type="entry name" value="Ribosomal_uL14"/>
    <property type="match status" value="1"/>
</dbReference>
<sequence>MLRIAQLVGSASIRKYKSIQQLPVIIPINLCSTKVEGAKVSSKNNAPVLPSHQKEENSRKYFRDKPYEPVDLETSLQYMTSDAFEQVYGNLPVWYHFRRNFKGHYQPNKTRKSCVVMGKIQTANPCPICRDDHLVLDYRNRDLLMHFINSVTLEVHPTSKTGLCIRQHKKLLLEYIKAVDLGTIPTRLPFVLYDYEDYYELNEDLKQLEGYKAYAELESKSDLNSKEFDSSVTSKLPPNLSLLLQENKMSTIRVLLQSSRNFWSSAQRTGPLGYIAPQTRLRVVDNSQYSHITNPTIKTDPSKHKAIDDILKEGTRAASRKLALCIRVYNKRNRGIIGDKVIVAVDGEKKRGYIVSAKMHSANGWPRCDSNDIVLIDDEGNPLGTRILVPIAAKLRSLTDPGLKKALSIATHYV</sequence>
<evidence type="ECO:0000256" key="3">
    <source>
        <dbReference type="ARBA" id="ARBA00010745"/>
    </source>
</evidence>